<dbReference type="Proteomes" id="UP000291343">
    <property type="component" value="Unassembled WGS sequence"/>
</dbReference>
<dbReference type="GO" id="GO:0005385">
    <property type="term" value="F:zinc ion transmembrane transporter activity"/>
    <property type="evidence" value="ECO:0007669"/>
    <property type="project" value="TreeGrafter"/>
</dbReference>
<dbReference type="STRING" id="195883.A0A482WMI4"/>
<evidence type="ECO:0000313" key="8">
    <source>
        <dbReference type="EMBL" id="RZF34688.1"/>
    </source>
</evidence>
<dbReference type="InParanoid" id="A0A482WMI4"/>
<proteinExistence type="inferred from homology"/>
<keyword evidence="9" id="KW-1185">Reference proteome</keyword>
<evidence type="ECO:0000256" key="7">
    <source>
        <dbReference type="SAM" id="SignalP"/>
    </source>
</evidence>
<evidence type="ECO:0008006" key="10">
    <source>
        <dbReference type="Google" id="ProtNLM"/>
    </source>
</evidence>
<feature type="transmembrane region" description="Helical" evidence="6">
    <location>
        <begin position="262"/>
        <end position="283"/>
    </location>
</feature>
<sequence>MMMSHIEVIFVSTVCATVVTSTSTQTQVDNDAPAEKFFLDYLFNKYGNNGKISYEGFEHLLDSLGLGQLKFSHKLEDHKINNGSFEEVHDKLNLHTHNHLDRRRRSTHDLENSSRTYNNVVEHSLYKKGIDHCYTPEEMLMIYKLEPNHQLGLSRSNFLHICPVLVFQLDKKSCVPGHDGVHPESVGSDTYVVWMLAVASVLVISAAGLIGVLIVPFLQKFFFEEILGFLMALAVGTLCGDALLHLLPHAFQMHEDENPNNVTYRAAIVFLTILVFFVIGNFMRNQGHTHEDSNKQTGLDLTAVKGEESGTFLESPHSHSHAGEKSNKDLAYMVIMGDGLHNLTDGLAIGAAFAGDVVSGITTAIAVLTHELPHELGDFAVLLKTGMTIKQAIFYNIVSSVMSLIGVVIGLLLTNLAYASSWIYSITAGVFLYIALVNLFEHSRAASPWSQIECSISRPPYTAVYGWQLMT</sequence>
<dbReference type="Pfam" id="PF02535">
    <property type="entry name" value="Zip"/>
    <property type="match status" value="1"/>
</dbReference>
<gene>
    <name evidence="8" type="ORF">LSTR_LSTR002770</name>
</gene>
<dbReference type="InterPro" id="IPR003689">
    <property type="entry name" value="ZIP"/>
</dbReference>
<evidence type="ECO:0000256" key="2">
    <source>
        <dbReference type="ARBA" id="ARBA00006939"/>
    </source>
</evidence>
<evidence type="ECO:0000256" key="4">
    <source>
        <dbReference type="ARBA" id="ARBA00022989"/>
    </source>
</evidence>
<dbReference type="SMR" id="A0A482WMI4"/>
<evidence type="ECO:0000313" key="9">
    <source>
        <dbReference type="Proteomes" id="UP000291343"/>
    </source>
</evidence>
<dbReference type="GO" id="GO:0071578">
    <property type="term" value="P:zinc ion import across plasma membrane"/>
    <property type="evidence" value="ECO:0007669"/>
    <property type="project" value="TreeGrafter"/>
</dbReference>
<dbReference type="InterPro" id="IPR050799">
    <property type="entry name" value="ZIP_Transporter"/>
</dbReference>
<feature type="transmembrane region" description="Helical" evidence="6">
    <location>
        <begin position="393"/>
        <end position="416"/>
    </location>
</feature>
<dbReference type="PANTHER" id="PTHR12191:SF31">
    <property type="entry name" value="IP18018P"/>
    <property type="match status" value="1"/>
</dbReference>
<evidence type="ECO:0000256" key="1">
    <source>
        <dbReference type="ARBA" id="ARBA00004141"/>
    </source>
</evidence>
<evidence type="ECO:0000256" key="3">
    <source>
        <dbReference type="ARBA" id="ARBA00022692"/>
    </source>
</evidence>
<dbReference type="PANTHER" id="PTHR12191">
    <property type="entry name" value="SOLUTE CARRIER FAMILY 39"/>
    <property type="match status" value="1"/>
</dbReference>
<organism evidence="8 9">
    <name type="scientific">Laodelphax striatellus</name>
    <name type="common">Small brown planthopper</name>
    <name type="synonym">Delphax striatella</name>
    <dbReference type="NCBI Taxonomy" id="195883"/>
    <lineage>
        <taxon>Eukaryota</taxon>
        <taxon>Metazoa</taxon>
        <taxon>Ecdysozoa</taxon>
        <taxon>Arthropoda</taxon>
        <taxon>Hexapoda</taxon>
        <taxon>Insecta</taxon>
        <taxon>Pterygota</taxon>
        <taxon>Neoptera</taxon>
        <taxon>Paraneoptera</taxon>
        <taxon>Hemiptera</taxon>
        <taxon>Auchenorrhyncha</taxon>
        <taxon>Fulgoroidea</taxon>
        <taxon>Delphacidae</taxon>
        <taxon>Criomorphinae</taxon>
        <taxon>Laodelphax</taxon>
    </lineage>
</organism>
<protein>
    <recommendedName>
        <fullName evidence="10">EF-hand domain-containing protein</fullName>
    </recommendedName>
</protein>
<comment type="subcellular location">
    <subcellularLocation>
        <location evidence="1">Membrane</location>
        <topology evidence="1">Multi-pass membrane protein</topology>
    </subcellularLocation>
</comment>
<keyword evidence="4 6" id="KW-1133">Transmembrane helix</keyword>
<keyword evidence="5 6" id="KW-0472">Membrane</keyword>
<evidence type="ECO:0000256" key="6">
    <source>
        <dbReference type="SAM" id="Phobius"/>
    </source>
</evidence>
<evidence type="ECO:0000256" key="5">
    <source>
        <dbReference type="ARBA" id="ARBA00023136"/>
    </source>
</evidence>
<reference evidence="8 9" key="1">
    <citation type="journal article" date="2017" name="Gigascience">
        <title>Genome sequence of the small brown planthopper, Laodelphax striatellus.</title>
        <authorList>
            <person name="Zhu J."/>
            <person name="Jiang F."/>
            <person name="Wang X."/>
            <person name="Yang P."/>
            <person name="Bao Y."/>
            <person name="Zhao W."/>
            <person name="Wang W."/>
            <person name="Lu H."/>
            <person name="Wang Q."/>
            <person name="Cui N."/>
            <person name="Li J."/>
            <person name="Chen X."/>
            <person name="Luo L."/>
            <person name="Yu J."/>
            <person name="Kang L."/>
            <person name="Cui F."/>
        </authorList>
    </citation>
    <scope>NUCLEOTIDE SEQUENCE [LARGE SCALE GENOMIC DNA]</scope>
    <source>
        <strain evidence="8">Lst14</strain>
    </source>
</reference>
<feature type="transmembrane region" description="Helical" evidence="6">
    <location>
        <begin position="422"/>
        <end position="440"/>
    </location>
</feature>
<dbReference type="EMBL" id="QKKF02030719">
    <property type="protein sequence ID" value="RZF34688.1"/>
    <property type="molecule type" value="Genomic_DNA"/>
</dbReference>
<dbReference type="GO" id="GO:0030003">
    <property type="term" value="P:intracellular monoatomic cation homeostasis"/>
    <property type="evidence" value="ECO:0007669"/>
    <property type="project" value="TreeGrafter"/>
</dbReference>
<keyword evidence="7" id="KW-0732">Signal</keyword>
<dbReference type="AlphaFoldDB" id="A0A482WMI4"/>
<name>A0A482WMI4_LAOST</name>
<feature type="transmembrane region" description="Helical" evidence="6">
    <location>
        <begin position="227"/>
        <end position="247"/>
    </location>
</feature>
<feature type="chain" id="PRO_5019841580" description="EF-hand domain-containing protein" evidence="7">
    <location>
        <begin position="17"/>
        <end position="471"/>
    </location>
</feature>
<dbReference type="GO" id="GO:0005886">
    <property type="term" value="C:plasma membrane"/>
    <property type="evidence" value="ECO:0007669"/>
    <property type="project" value="TreeGrafter"/>
</dbReference>
<dbReference type="GO" id="GO:0140410">
    <property type="term" value="F:monoatomic cation:bicarbonate symporter activity"/>
    <property type="evidence" value="ECO:0007669"/>
    <property type="project" value="TreeGrafter"/>
</dbReference>
<comment type="similarity">
    <text evidence="2">Belongs to the ZIP transporter (TC 2.A.5) family.</text>
</comment>
<dbReference type="OrthoDB" id="200954at2759"/>
<feature type="signal peptide" evidence="7">
    <location>
        <begin position="1"/>
        <end position="16"/>
    </location>
</feature>
<feature type="transmembrane region" description="Helical" evidence="6">
    <location>
        <begin position="191"/>
        <end position="215"/>
    </location>
</feature>
<comment type="caution">
    <text evidence="8">The sequence shown here is derived from an EMBL/GenBank/DDBJ whole genome shotgun (WGS) entry which is preliminary data.</text>
</comment>
<keyword evidence="3 6" id="KW-0812">Transmembrane</keyword>
<accession>A0A482WMI4</accession>